<dbReference type="Gene3D" id="1.25.40.460">
    <property type="match status" value="1"/>
</dbReference>
<accession>A0ABR9JJE0</accession>
<reference evidence="2 3" key="1">
    <citation type="submission" date="2020-10" db="EMBL/GenBank/DDBJ databases">
        <title>Sequencing the genomes of 1000 actinobacteria strains.</title>
        <authorList>
            <person name="Klenk H.-P."/>
        </authorList>
    </citation>
    <scope>NUCLEOTIDE SEQUENCE [LARGE SCALE GENOMIC DNA]</scope>
    <source>
        <strain evidence="2 3">DSM 46744</strain>
    </source>
</reference>
<evidence type="ECO:0000313" key="2">
    <source>
        <dbReference type="EMBL" id="MBE1530661.1"/>
    </source>
</evidence>
<sequence length="269" mass="30454">MRRITWITSCRQMGCEVAQALLAGHLLDVPPDDVSMETLLDTVPDLFTLFEWGRTVPLDETMPHAVKTTYMPGEEVFEPYRAATGKIVYVARSPRAMIADAVHGRRAAPADRVPLAGRLFSDLDGIRRFGEGRGTWRQHAREWTSPDRARAHFPNLEDICVVRFEDLRDDPAGTLHQIVRFLDPDGRVDGDRIARAARNWTIEKVLGTRLTERRPGIRALRGTSSRPRLKTPGEARSAADFEQDIETAYRRCLQEDEEFAALVQTLGYK</sequence>
<name>A0ABR9JJE0_9ACTN</name>
<evidence type="ECO:0000259" key="1">
    <source>
        <dbReference type="Pfam" id="PF00685"/>
    </source>
</evidence>
<evidence type="ECO:0000313" key="3">
    <source>
        <dbReference type="Proteomes" id="UP000627838"/>
    </source>
</evidence>
<dbReference type="InterPro" id="IPR027417">
    <property type="entry name" value="P-loop_NTPase"/>
</dbReference>
<dbReference type="RefSeq" id="WP_192757645.1">
    <property type="nucleotide sequence ID" value="NZ_JADBDZ010000001.1"/>
</dbReference>
<proteinExistence type="predicted"/>
<dbReference type="Proteomes" id="UP000627838">
    <property type="component" value="Unassembled WGS sequence"/>
</dbReference>
<protein>
    <recommendedName>
        <fullName evidence="1">Sulfotransferase domain-containing protein</fullName>
    </recommendedName>
</protein>
<feature type="domain" description="Sulfotransferase" evidence="1">
    <location>
        <begin position="63"/>
        <end position="204"/>
    </location>
</feature>
<keyword evidence="3" id="KW-1185">Reference proteome</keyword>
<comment type="caution">
    <text evidence="2">The sequence shown here is derived from an EMBL/GenBank/DDBJ whole genome shotgun (WGS) entry which is preliminary data.</text>
</comment>
<organism evidence="2 3">
    <name type="scientific">Actinomadura algeriensis</name>
    <dbReference type="NCBI Taxonomy" id="1679523"/>
    <lineage>
        <taxon>Bacteria</taxon>
        <taxon>Bacillati</taxon>
        <taxon>Actinomycetota</taxon>
        <taxon>Actinomycetes</taxon>
        <taxon>Streptosporangiales</taxon>
        <taxon>Thermomonosporaceae</taxon>
        <taxon>Actinomadura</taxon>
    </lineage>
</organism>
<dbReference type="Pfam" id="PF00685">
    <property type="entry name" value="Sulfotransfer_1"/>
    <property type="match status" value="1"/>
</dbReference>
<dbReference type="Gene3D" id="3.40.50.300">
    <property type="entry name" value="P-loop containing nucleotide triphosphate hydrolases"/>
    <property type="match status" value="1"/>
</dbReference>
<dbReference type="InterPro" id="IPR000863">
    <property type="entry name" value="Sulfotransferase_dom"/>
</dbReference>
<dbReference type="EMBL" id="JADBDZ010000001">
    <property type="protein sequence ID" value="MBE1530661.1"/>
    <property type="molecule type" value="Genomic_DNA"/>
</dbReference>
<gene>
    <name evidence="2" type="ORF">H4W34_000494</name>
</gene>
<dbReference type="SUPFAM" id="SSF52540">
    <property type="entry name" value="P-loop containing nucleoside triphosphate hydrolases"/>
    <property type="match status" value="1"/>
</dbReference>